<evidence type="ECO:0000313" key="3">
    <source>
        <dbReference type="Proteomes" id="UP000050417"/>
    </source>
</evidence>
<keyword evidence="3" id="KW-1185">Reference proteome</keyword>
<dbReference type="RefSeq" id="WP_075062533.1">
    <property type="nucleotide sequence ID" value="NZ_LGCL01000021.1"/>
</dbReference>
<dbReference type="PANTHER" id="PTHR12994:SF17">
    <property type="entry name" value="LD30995P"/>
    <property type="match status" value="1"/>
</dbReference>
<dbReference type="Gene3D" id="3.60.60.10">
    <property type="entry name" value="Penicillin V Acylase, Chain A"/>
    <property type="match status" value="1"/>
</dbReference>
<dbReference type="GO" id="GO:0016805">
    <property type="term" value="F:dipeptidase activity"/>
    <property type="evidence" value="ECO:0007669"/>
    <property type="project" value="UniProtKB-KW"/>
</dbReference>
<dbReference type="PANTHER" id="PTHR12994">
    <property type="entry name" value="SECERNIN"/>
    <property type="match status" value="1"/>
</dbReference>
<gene>
    <name evidence="2" type="ORF">ADN00_08375</name>
</gene>
<protein>
    <recommendedName>
        <fullName evidence="1">Dipeptidase</fullName>
        <ecNumber evidence="1">3.4.-.-</ecNumber>
    </recommendedName>
</protein>
<dbReference type="STRING" id="1134406.ADN00_08375"/>
<dbReference type="PATRIC" id="fig|1134406.4.peg.677"/>
<dbReference type="Proteomes" id="UP000050417">
    <property type="component" value="Unassembled WGS sequence"/>
</dbReference>
<evidence type="ECO:0000313" key="2">
    <source>
        <dbReference type="EMBL" id="KPL77882.1"/>
    </source>
</evidence>
<dbReference type="InterPro" id="IPR005322">
    <property type="entry name" value="Peptidase_C69"/>
</dbReference>
<dbReference type="OrthoDB" id="9764088at2"/>
<evidence type="ECO:0000256" key="1">
    <source>
        <dbReference type="RuleBase" id="RU364089"/>
    </source>
</evidence>
<sequence length="442" mass="49072">MCDTFVAVGSATKDGSVILGKNSDREPNEAQVLEIHPAADHPTGSHVKCTYVQIPQVAHTHAVLLAKPFWIWGAEMGANEHGLAIGNEAVFTKMPLEKNGGLIGMDFLRLALERSKTAYEGLQCIISLLKQYGQGGNCGFTHPFYYHNSFILADAENAWVLETAGSQWAAKKVEGVRSISNRLSLGNDWDLASEDLVETALERGWCKSRRDFHFARCYSDVLYTRLSDSQKRQQSAQCQLEQMNGRLTVESAMRILRSHAVEAEKFSPDSGLLGADVCMHAGFGPVRGSQTVGSMVSHLKEPFTHWLTGTSAPCLSLFKPVWVDSGLPNGYVPPTGIYNEESLFWKHEKLHRKVIFRYRDRAARIHSDIDRIQASWLAAADGHEKADRAQRGAITTAAFAEEETVMNSWTETLGVDAGPNKVSLLYGLAWKRFNREANLPHR</sequence>
<comment type="caution">
    <text evidence="2">The sequence shown here is derived from an EMBL/GenBank/DDBJ whole genome shotgun (WGS) entry which is preliminary data.</text>
</comment>
<name>A0A0N8GNE6_9CHLR</name>
<dbReference type="GO" id="GO:0006508">
    <property type="term" value="P:proteolysis"/>
    <property type="evidence" value="ECO:0007669"/>
    <property type="project" value="UniProtKB-KW"/>
</dbReference>
<comment type="similarity">
    <text evidence="1">Belongs to the peptidase C69 family.</text>
</comment>
<dbReference type="GO" id="GO:0070004">
    <property type="term" value="F:cysteine-type exopeptidase activity"/>
    <property type="evidence" value="ECO:0007669"/>
    <property type="project" value="InterPro"/>
</dbReference>
<dbReference type="EC" id="3.4.-.-" evidence="1"/>
<dbReference type="EMBL" id="LGCL01000021">
    <property type="protein sequence ID" value="KPL77882.1"/>
    <property type="molecule type" value="Genomic_DNA"/>
</dbReference>
<comment type="catalytic activity">
    <reaction evidence="1">
        <text>an L-aminoacyl-L-amino acid + H2O = 2 an L-alpha-amino acid</text>
        <dbReference type="Rhea" id="RHEA:48940"/>
        <dbReference type="ChEBI" id="CHEBI:15377"/>
        <dbReference type="ChEBI" id="CHEBI:59869"/>
        <dbReference type="ChEBI" id="CHEBI:77460"/>
    </reaction>
</comment>
<dbReference type="AlphaFoldDB" id="A0A0N8GNE6"/>
<keyword evidence="1" id="KW-0378">Hydrolase</keyword>
<accession>A0A0N8GNE6</accession>
<keyword evidence="1" id="KW-0645">Protease</keyword>
<organism evidence="2 3">
    <name type="scientific">Ornatilinea apprima</name>
    <dbReference type="NCBI Taxonomy" id="1134406"/>
    <lineage>
        <taxon>Bacteria</taxon>
        <taxon>Bacillati</taxon>
        <taxon>Chloroflexota</taxon>
        <taxon>Anaerolineae</taxon>
        <taxon>Anaerolineales</taxon>
        <taxon>Anaerolineaceae</taxon>
        <taxon>Ornatilinea</taxon>
    </lineage>
</organism>
<keyword evidence="1" id="KW-0224">Dipeptidase</keyword>
<reference evidence="2 3" key="1">
    <citation type="submission" date="2015-07" db="EMBL/GenBank/DDBJ databases">
        <title>Genome sequence of Ornatilinea apprima DSM 23815.</title>
        <authorList>
            <person name="Hemp J."/>
            <person name="Ward L.M."/>
            <person name="Pace L.A."/>
            <person name="Fischer W.W."/>
        </authorList>
    </citation>
    <scope>NUCLEOTIDE SEQUENCE [LARGE SCALE GENOMIC DNA]</scope>
    <source>
        <strain evidence="2 3">P3M-1</strain>
    </source>
</reference>
<proteinExistence type="inferred from homology"/>
<dbReference type="Pfam" id="PF03577">
    <property type="entry name" value="Peptidase_C69"/>
    <property type="match status" value="1"/>
</dbReference>